<protein>
    <submittedName>
        <fullName evidence="1">Uncharacterized protein</fullName>
    </submittedName>
</protein>
<reference evidence="1 2" key="1">
    <citation type="journal article" date="2017" name="BMC Genomics">
        <title>Comparative genomic and phylogenomic analyses of the Bifidobacteriaceae family.</title>
        <authorList>
            <person name="Lugli G.A."/>
            <person name="Milani C."/>
            <person name="Turroni F."/>
            <person name="Duranti S."/>
            <person name="Mancabelli L."/>
            <person name="Mangifesta M."/>
            <person name="Ferrario C."/>
            <person name="Modesto M."/>
            <person name="Mattarelli P."/>
            <person name="Jiri K."/>
            <person name="van Sinderen D."/>
            <person name="Ventura M."/>
        </authorList>
    </citation>
    <scope>NUCLEOTIDE SEQUENCE [LARGE SCALE GENOMIC DNA]</scope>
    <source>
        <strain evidence="1 2">DSM 22924</strain>
    </source>
</reference>
<sequence>MSDALRISYLWEQASVAIFRKFSAAVKGSLHTFSCPSQQQILEDQDDNIGVRPNLLRLVDDAKGADCSQSTRTNIINAYAVQLIG</sequence>
<evidence type="ECO:0000313" key="2">
    <source>
        <dbReference type="Proteomes" id="UP000216004"/>
    </source>
</evidence>
<organism evidence="1 2">
    <name type="scientific">Bombiscardovia coagulans</name>
    <dbReference type="NCBI Taxonomy" id="686666"/>
    <lineage>
        <taxon>Bacteria</taxon>
        <taxon>Bacillati</taxon>
        <taxon>Actinomycetota</taxon>
        <taxon>Actinomycetes</taxon>
        <taxon>Bifidobacteriales</taxon>
        <taxon>Bifidobacteriaceae</taxon>
        <taxon>Bombiscardovia</taxon>
    </lineage>
</organism>
<evidence type="ECO:0000313" key="1">
    <source>
        <dbReference type="EMBL" id="OZG50853.1"/>
    </source>
</evidence>
<accession>A0A261EVH6</accession>
<keyword evidence="2" id="KW-1185">Reference proteome</keyword>
<dbReference type="EMBL" id="MWWS01000002">
    <property type="protein sequence ID" value="OZG50853.1"/>
    <property type="molecule type" value="Genomic_DNA"/>
</dbReference>
<name>A0A261EVH6_9BIFI</name>
<proteinExistence type="predicted"/>
<dbReference type="Proteomes" id="UP000216004">
    <property type="component" value="Unassembled WGS sequence"/>
</dbReference>
<comment type="caution">
    <text evidence="1">The sequence shown here is derived from an EMBL/GenBank/DDBJ whole genome shotgun (WGS) entry which is preliminary data.</text>
</comment>
<gene>
    <name evidence="1" type="ORF">BOCO_0039</name>
</gene>
<dbReference type="AlphaFoldDB" id="A0A261EVH6"/>